<evidence type="ECO:0000259" key="14">
    <source>
        <dbReference type="PROSITE" id="PS51767"/>
    </source>
</evidence>
<dbReference type="InterPro" id="IPR001969">
    <property type="entry name" value="Aspartic_peptidase_AS"/>
</dbReference>
<dbReference type="PROSITE" id="PS51767">
    <property type="entry name" value="PEPTIDASE_A1"/>
    <property type="match status" value="1"/>
</dbReference>
<dbReference type="GeneID" id="37269462"/>
<evidence type="ECO:0000313" key="15">
    <source>
        <dbReference type="EMBL" id="PWN99402.1"/>
    </source>
</evidence>
<keyword evidence="8 11" id="KW-1015">Disulfide bond</keyword>
<evidence type="ECO:0000313" key="16">
    <source>
        <dbReference type="Proteomes" id="UP000245946"/>
    </source>
</evidence>
<evidence type="ECO:0000256" key="13">
    <source>
        <dbReference type="SAM" id="SignalP"/>
    </source>
</evidence>
<evidence type="ECO:0000256" key="8">
    <source>
        <dbReference type="ARBA" id="ARBA00023157"/>
    </source>
</evidence>
<evidence type="ECO:0000256" key="11">
    <source>
        <dbReference type="PIRSR" id="PIRSR601461-2"/>
    </source>
</evidence>
<keyword evidence="4 12" id="KW-0645">Protease</keyword>
<evidence type="ECO:0000256" key="4">
    <source>
        <dbReference type="ARBA" id="ARBA00022670"/>
    </source>
</evidence>
<comment type="subcellular location">
    <subcellularLocation>
        <location evidence="1">Vacuole</location>
    </subcellularLocation>
</comment>
<accession>A0A316ZEQ7</accession>
<dbReference type="OrthoDB" id="771136at2759"/>
<comment type="similarity">
    <text evidence="2 12">Belongs to the peptidase A1 family.</text>
</comment>
<dbReference type="FunFam" id="2.40.70.10:FF:000002">
    <property type="entry name" value="Vacuolar aspartic proteinase"/>
    <property type="match status" value="1"/>
</dbReference>
<dbReference type="AlphaFoldDB" id="A0A316ZEQ7"/>
<dbReference type="Gene3D" id="2.40.70.10">
    <property type="entry name" value="Acid Proteases"/>
    <property type="match status" value="2"/>
</dbReference>
<keyword evidence="9" id="KW-0325">Glycoprotein</keyword>
<feature type="active site" evidence="10">
    <location>
        <position position="313"/>
    </location>
</feature>
<evidence type="ECO:0000256" key="1">
    <source>
        <dbReference type="ARBA" id="ARBA00004116"/>
    </source>
</evidence>
<evidence type="ECO:0000256" key="5">
    <source>
        <dbReference type="ARBA" id="ARBA00022729"/>
    </source>
</evidence>
<dbReference type="InterPro" id="IPR021109">
    <property type="entry name" value="Peptidase_aspartic_dom_sf"/>
</dbReference>
<keyword evidence="7 12" id="KW-0378">Hydrolase</keyword>
<reference evidence="15 16" key="1">
    <citation type="journal article" date="2018" name="Mol. Biol. Evol.">
        <title>Broad Genomic Sampling Reveals a Smut Pathogenic Ancestry of the Fungal Clade Ustilaginomycotina.</title>
        <authorList>
            <person name="Kijpornyongpan T."/>
            <person name="Mondo S.J."/>
            <person name="Barry K."/>
            <person name="Sandor L."/>
            <person name="Lee J."/>
            <person name="Lipzen A."/>
            <person name="Pangilinan J."/>
            <person name="LaButti K."/>
            <person name="Hainaut M."/>
            <person name="Henrissat B."/>
            <person name="Grigoriev I.V."/>
            <person name="Spatafora J.W."/>
            <person name="Aime M.C."/>
        </authorList>
    </citation>
    <scope>NUCLEOTIDE SEQUENCE [LARGE SCALE GENOMIC DNA]</scope>
    <source>
        <strain evidence="15 16">MCA 4186</strain>
    </source>
</reference>
<dbReference type="SUPFAM" id="SSF50630">
    <property type="entry name" value="Acid proteases"/>
    <property type="match status" value="1"/>
</dbReference>
<dbReference type="GO" id="GO:0000324">
    <property type="term" value="C:fungal-type vacuole"/>
    <property type="evidence" value="ECO:0007669"/>
    <property type="project" value="InterPro"/>
</dbReference>
<evidence type="ECO:0000256" key="10">
    <source>
        <dbReference type="PIRSR" id="PIRSR601461-1"/>
    </source>
</evidence>
<keyword evidence="6 12" id="KW-0064">Aspartyl protease</keyword>
<evidence type="ECO:0000256" key="3">
    <source>
        <dbReference type="ARBA" id="ARBA00022554"/>
    </source>
</evidence>
<feature type="chain" id="PRO_5016240529" evidence="13">
    <location>
        <begin position="20"/>
        <end position="425"/>
    </location>
</feature>
<protein>
    <submittedName>
        <fullName evidence="15">Asp-domain-containing protein</fullName>
    </submittedName>
</protein>
<dbReference type="FunFam" id="2.40.70.10:FF:000036">
    <property type="entry name" value="Vacuolar aspartic protease"/>
    <property type="match status" value="1"/>
</dbReference>
<name>A0A316ZEQ7_9BASI</name>
<dbReference type="GO" id="GO:0004190">
    <property type="term" value="F:aspartic-type endopeptidase activity"/>
    <property type="evidence" value="ECO:0007669"/>
    <property type="project" value="UniProtKB-KW"/>
</dbReference>
<dbReference type="InterPro" id="IPR001461">
    <property type="entry name" value="Aspartic_peptidase_A1"/>
</dbReference>
<dbReference type="PANTHER" id="PTHR47966">
    <property type="entry name" value="BETA-SITE APP-CLEAVING ENZYME, ISOFORM A-RELATED"/>
    <property type="match status" value="1"/>
</dbReference>
<dbReference type="RefSeq" id="XP_025599681.1">
    <property type="nucleotide sequence ID" value="XM_025741918.1"/>
</dbReference>
<feature type="active site" evidence="10">
    <location>
        <position position="131"/>
    </location>
</feature>
<keyword evidence="3" id="KW-0926">Vacuole</keyword>
<evidence type="ECO:0000256" key="6">
    <source>
        <dbReference type="ARBA" id="ARBA00022750"/>
    </source>
</evidence>
<gene>
    <name evidence="15" type="ORF">FA09DRAFT_328799</name>
</gene>
<dbReference type="InterPro" id="IPR033121">
    <property type="entry name" value="PEPTIDASE_A1"/>
</dbReference>
<feature type="disulfide bond" evidence="11">
    <location>
        <begin position="144"/>
        <end position="149"/>
    </location>
</feature>
<evidence type="ECO:0000256" key="7">
    <source>
        <dbReference type="ARBA" id="ARBA00022801"/>
    </source>
</evidence>
<dbReference type="STRING" id="58919.A0A316ZEQ7"/>
<dbReference type="PROSITE" id="PS00141">
    <property type="entry name" value="ASP_PROTEASE"/>
    <property type="match status" value="2"/>
</dbReference>
<evidence type="ECO:0000256" key="9">
    <source>
        <dbReference type="ARBA" id="ARBA00023180"/>
    </source>
</evidence>
<evidence type="ECO:0000256" key="12">
    <source>
        <dbReference type="RuleBase" id="RU000454"/>
    </source>
</evidence>
<dbReference type="Pfam" id="PF00026">
    <property type="entry name" value="Asp"/>
    <property type="match status" value="1"/>
</dbReference>
<feature type="signal peptide" evidence="13">
    <location>
        <begin position="1"/>
        <end position="19"/>
    </location>
</feature>
<keyword evidence="5 13" id="KW-0732">Signal</keyword>
<dbReference type="GO" id="GO:0006508">
    <property type="term" value="P:proteolysis"/>
    <property type="evidence" value="ECO:0007669"/>
    <property type="project" value="UniProtKB-KW"/>
</dbReference>
<keyword evidence="16" id="KW-1185">Reference proteome</keyword>
<dbReference type="InterPro" id="IPR033819">
    <property type="entry name" value="Saccharopepsin"/>
</dbReference>
<dbReference type="CDD" id="cd05488">
    <property type="entry name" value="Proteinase_A_fungi"/>
    <property type="match status" value="1"/>
</dbReference>
<dbReference type="PANTHER" id="PTHR47966:SF51">
    <property type="entry name" value="BETA-SITE APP-CLEAVING ENZYME, ISOFORM A-RELATED"/>
    <property type="match status" value="1"/>
</dbReference>
<sequence>MKLSLAFVTALAAAAGVEAGVHKAKLSKHPLASGTTLDSLRAQAAVLQHKYSAAGQRGQSPFVAPGVGKHAGDNQEADFGILPHDASEDRSAWLAEAKKGHGVPLSDFMNAQYFADITLGTPPQSFKVILDTGSSNLWVPSTKCSSIACFLHTKYDNSASSTYKKNGTEFKIQYGSGAMEGYVSNDVLTIGDLKIKGQDFAEATSEPGLAFAFGKFDGILGLAYDTISVNGIVPPFYQMVNQGLLDAPVFGFYLGSSEEDGGMATFGGIDESHYEGKIVYAPLRRKAYWEVALDSVFLGDDELELENTGAAIDTGTSLIALPSDMAELINKELGAKKGWNGSYSVECEKLDSMPDFTFKLDGKKYTLTPQDYILQVQGSCISPFTGLDIPPPAGPLWIVGDVFLRKYYTVYDLGRNAVGFAKARQ</sequence>
<organism evidence="15 16">
    <name type="scientific">Tilletiopsis washingtonensis</name>
    <dbReference type="NCBI Taxonomy" id="58919"/>
    <lineage>
        <taxon>Eukaryota</taxon>
        <taxon>Fungi</taxon>
        <taxon>Dikarya</taxon>
        <taxon>Basidiomycota</taxon>
        <taxon>Ustilaginomycotina</taxon>
        <taxon>Exobasidiomycetes</taxon>
        <taxon>Entylomatales</taxon>
        <taxon>Entylomatales incertae sedis</taxon>
        <taxon>Tilletiopsis</taxon>
    </lineage>
</organism>
<dbReference type="EMBL" id="KZ819288">
    <property type="protein sequence ID" value="PWN99402.1"/>
    <property type="molecule type" value="Genomic_DNA"/>
</dbReference>
<evidence type="ECO:0000256" key="2">
    <source>
        <dbReference type="ARBA" id="ARBA00007447"/>
    </source>
</evidence>
<proteinExistence type="inferred from homology"/>
<dbReference type="Proteomes" id="UP000245946">
    <property type="component" value="Unassembled WGS sequence"/>
</dbReference>
<feature type="domain" description="Peptidase A1" evidence="14">
    <location>
        <begin position="113"/>
        <end position="421"/>
    </location>
</feature>
<dbReference type="PRINTS" id="PR00792">
    <property type="entry name" value="PEPSIN"/>
</dbReference>